<name>A0A9Y2JH54_9PSEU</name>
<dbReference type="Gene3D" id="1.10.260.40">
    <property type="entry name" value="lambda repressor-like DNA-binding domains"/>
    <property type="match status" value="1"/>
</dbReference>
<dbReference type="AlphaFoldDB" id="A0A9Y2JH54"/>
<dbReference type="Pfam" id="PF00356">
    <property type="entry name" value="LacI"/>
    <property type="match status" value="1"/>
</dbReference>
<evidence type="ECO:0000256" key="1">
    <source>
        <dbReference type="ARBA" id="ARBA00023015"/>
    </source>
</evidence>
<gene>
    <name evidence="5" type="ORF">QRX60_31300</name>
</gene>
<dbReference type="InterPro" id="IPR028082">
    <property type="entry name" value="Peripla_BP_I"/>
</dbReference>
<reference evidence="5 6" key="1">
    <citation type="submission" date="2023-06" db="EMBL/GenBank/DDBJ databases">
        <authorList>
            <person name="Oyuntsetseg B."/>
            <person name="Kim S.B."/>
        </authorList>
    </citation>
    <scope>NUCLEOTIDE SEQUENCE [LARGE SCALE GENOMIC DNA]</scope>
    <source>
        <strain evidence="5 6">4-36</strain>
    </source>
</reference>
<dbReference type="PROSITE" id="PS50932">
    <property type="entry name" value="HTH_LACI_2"/>
    <property type="match status" value="1"/>
</dbReference>
<keyword evidence="3" id="KW-0804">Transcription</keyword>
<dbReference type="GO" id="GO:0003700">
    <property type="term" value="F:DNA-binding transcription factor activity"/>
    <property type="evidence" value="ECO:0007669"/>
    <property type="project" value="TreeGrafter"/>
</dbReference>
<dbReference type="InterPro" id="IPR010982">
    <property type="entry name" value="Lambda_DNA-bd_dom_sf"/>
</dbReference>
<proteinExistence type="predicted"/>
<dbReference type="SUPFAM" id="SSF53822">
    <property type="entry name" value="Periplasmic binding protein-like I"/>
    <property type="match status" value="1"/>
</dbReference>
<dbReference type="Proteomes" id="UP001239397">
    <property type="component" value="Chromosome"/>
</dbReference>
<feature type="domain" description="HTH lacI-type" evidence="4">
    <location>
        <begin position="9"/>
        <end position="63"/>
    </location>
</feature>
<dbReference type="SMART" id="SM00354">
    <property type="entry name" value="HTH_LACI"/>
    <property type="match status" value="1"/>
</dbReference>
<keyword evidence="1" id="KW-0805">Transcription regulation</keyword>
<dbReference type="RefSeq" id="WP_285995025.1">
    <property type="nucleotide sequence ID" value="NZ_CP127295.1"/>
</dbReference>
<evidence type="ECO:0000313" key="5">
    <source>
        <dbReference type="EMBL" id="WIX98540.1"/>
    </source>
</evidence>
<evidence type="ECO:0000256" key="3">
    <source>
        <dbReference type="ARBA" id="ARBA00023163"/>
    </source>
</evidence>
<dbReference type="GO" id="GO:0000976">
    <property type="term" value="F:transcription cis-regulatory region binding"/>
    <property type="evidence" value="ECO:0007669"/>
    <property type="project" value="TreeGrafter"/>
</dbReference>
<dbReference type="CDD" id="cd06267">
    <property type="entry name" value="PBP1_LacI_sugar_binding-like"/>
    <property type="match status" value="1"/>
</dbReference>
<sequence>MAEPPAKAATVYDVAARAGVSIATVSMAFRRPEKVRETTRALVFDAAQALNYVPSASARGLAKGRTGALGLFSYDYLVGYRTAPRAPVPVGRRTAVPIVREGPDELCREFPLYVDEIQRGMEVACWELGYALMIGGPSHSRSDAVVTDIAGRVDGLAVFPQTLSPEALAHVASRIPVVAVSEPPEDDRASHVTVDNRAGTRAVTEHLIIDHGRRDLLFVGGLNPAEAKARFAGFRDALRAAGLRVPRKPLVPPTRPDDAGRAVVALPADLPLPEAFVCATDEVALDVMRILADRGVDVPATVAVTGFDGVAAGRVVRPALTTVRQPMVEMGQAVVDILLAQIAEPARAPEVRELPVEVVLRESCGCPPRSAIWRS</sequence>
<accession>A0A9Y2JH54</accession>
<organism evidence="5 6">
    <name type="scientific">Amycolatopsis mongoliensis</name>
    <dbReference type="NCBI Taxonomy" id="715475"/>
    <lineage>
        <taxon>Bacteria</taxon>
        <taxon>Bacillati</taxon>
        <taxon>Actinomycetota</taxon>
        <taxon>Actinomycetes</taxon>
        <taxon>Pseudonocardiales</taxon>
        <taxon>Pseudonocardiaceae</taxon>
        <taxon>Amycolatopsis</taxon>
    </lineage>
</organism>
<dbReference type="CDD" id="cd01392">
    <property type="entry name" value="HTH_LacI"/>
    <property type="match status" value="1"/>
</dbReference>
<protein>
    <submittedName>
        <fullName evidence="5">LacI family DNA-binding transcriptional regulator</fullName>
    </submittedName>
</protein>
<dbReference type="PANTHER" id="PTHR30146">
    <property type="entry name" value="LACI-RELATED TRANSCRIPTIONAL REPRESSOR"/>
    <property type="match status" value="1"/>
</dbReference>
<dbReference type="PANTHER" id="PTHR30146:SF138">
    <property type="entry name" value="TRANSCRIPTIONAL REGULATORY PROTEIN"/>
    <property type="match status" value="1"/>
</dbReference>
<keyword evidence="6" id="KW-1185">Reference proteome</keyword>
<dbReference type="InterPro" id="IPR000843">
    <property type="entry name" value="HTH_LacI"/>
</dbReference>
<dbReference type="Gene3D" id="3.40.50.2300">
    <property type="match status" value="2"/>
</dbReference>
<evidence type="ECO:0000313" key="6">
    <source>
        <dbReference type="Proteomes" id="UP001239397"/>
    </source>
</evidence>
<evidence type="ECO:0000259" key="4">
    <source>
        <dbReference type="PROSITE" id="PS50932"/>
    </source>
</evidence>
<dbReference type="KEGG" id="amog:QRX60_31300"/>
<dbReference type="SUPFAM" id="SSF47413">
    <property type="entry name" value="lambda repressor-like DNA-binding domains"/>
    <property type="match status" value="1"/>
</dbReference>
<dbReference type="Pfam" id="PF13377">
    <property type="entry name" value="Peripla_BP_3"/>
    <property type="match status" value="1"/>
</dbReference>
<dbReference type="EMBL" id="CP127295">
    <property type="protein sequence ID" value="WIX98540.1"/>
    <property type="molecule type" value="Genomic_DNA"/>
</dbReference>
<dbReference type="InterPro" id="IPR046335">
    <property type="entry name" value="LacI/GalR-like_sensor"/>
</dbReference>
<keyword evidence="2 5" id="KW-0238">DNA-binding</keyword>
<evidence type="ECO:0000256" key="2">
    <source>
        <dbReference type="ARBA" id="ARBA00023125"/>
    </source>
</evidence>